<dbReference type="EMBL" id="JXBL01000001">
    <property type="protein sequence ID" value="KIE42892.1"/>
    <property type="molecule type" value="Genomic_DNA"/>
</dbReference>
<sequence>MVVWKDEYLIGVEQVDRQHRELFDRFHRLMDALTGGTARHELQETIVFLESYAEEHFCEEETLLRECHYPDADSHRTAHETFRQQLCGFRESLAEQGATNLLVIETVRALFQWLVDHVCGMDRAFVSYLQQRVK</sequence>
<dbReference type="RefSeq" id="WP_039645871.1">
    <property type="nucleotide sequence ID" value="NZ_JXBL01000001.1"/>
</dbReference>
<keyword evidence="7" id="KW-1185">Reference proteome</keyword>
<evidence type="ECO:0000256" key="3">
    <source>
        <dbReference type="ARBA" id="ARBA00022723"/>
    </source>
</evidence>
<dbReference type="InterPro" id="IPR012827">
    <property type="entry name" value="Hemerythrin_metal-bd"/>
</dbReference>
<dbReference type="Proteomes" id="UP000031433">
    <property type="component" value="Unassembled WGS sequence"/>
</dbReference>
<keyword evidence="2" id="KW-0813">Transport</keyword>
<dbReference type="Gene3D" id="1.20.120.50">
    <property type="entry name" value="Hemerythrin-like"/>
    <property type="match status" value="1"/>
</dbReference>
<dbReference type="AlphaFoldDB" id="A0A0C1QQB5"/>
<dbReference type="InterPro" id="IPR050669">
    <property type="entry name" value="Hemerythrin"/>
</dbReference>
<dbReference type="InterPro" id="IPR016131">
    <property type="entry name" value="Haemerythrin_Fe_BS"/>
</dbReference>
<accession>A0A0C1QQB5</accession>
<organism evidence="6 7">
    <name type="scientific">Geobacter soli</name>
    <dbReference type="NCBI Taxonomy" id="1510391"/>
    <lineage>
        <taxon>Bacteria</taxon>
        <taxon>Pseudomonadati</taxon>
        <taxon>Thermodesulfobacteriota</taxon>
        <taxon>Desulfuromonadia</taxon>
        <taxon>Geobacterales</taxon>
        <taxon>Geobacteraceae</taxon>
        <taxon>Geobacter</taxon>
    </lineage>
</organism>
<proteinExistence type="inferred from homology"/>
<dbReference type="NCBIfam" id="TIGR02481">
    <property type="entry name" value="hemeryth_dom"/>
    <property type="match status" value="1"/>
</dbReference>
<protein>
    <submittedName>
        <fullName evidence="6">Hemerythrin family protein</fullName>
    </submittedName>
</protein>
<dbReference type="NCBIfam" id="NF033749">
    <property type="entry name" value="bact_hemeryth"/>
    <property type="match status" value="1"/>
</dbReference>
<evidence type="ECO:0000259" key="5">
    <source>
        <dbReference type="Pfam" id="PF01814"/>
    </source>
</evidence>
<dbReference type="PANTHER" id="PTHR37164">
    <property type="entry name" value="BACTERIOHEMERYTHRIN"/>
    <property type="match status" value="1"/>
</dbReference>
<reference evidence="6 7" key="1">
    <citation type="submission" date="2015-01" db="EMBL/GenBank/DDBJ databases">
        <title>Genome sequence of the anaerobic bacterium Geobacter soli GSS01, a dissimilatory Fe(III) reducer from soil.</title>
        <authorList>
            <person name="Yang G."/>
            <person name="Zhou S."/>
        </authorList>
    </citation>
    <scope>NUCLEOTIDE SEQUENCE [LARGE SCALE GENOMIC DNA]</scope>
    <source>
        <strain evidence="6 7">GSS01</strain>
    </source>
</reference>
<dbReference type="InterPro" id="IPR035938">
    <property type="entry name" value="Hemerythrin-like_sf"/>
</dbReference>
<comment type="caution">
    <text evidence="6">The sequence shown here is derived from an EMBL/GenBank/DDBJ whole genome shotgun (WGS) entry which is preliminary data.</text>
</comment>
<evidence type="ECO:0000313" key="7">
    <source>
        <dbReference type="Proteomes" id="UP000031433"/>
    </source>
</evidence>
<gene>
    <name evidence="6" type="ORF">SE37_09735</name>
</gene>
<dbReference type="PROSITE" id="PS00550">
    <property type="entry name" value="HEMERYTHRINS"/>
    <property type="match status" value="1"/>
</dbReference>
<dbReference type="Pfam" id="PF01814">
    <property type="entry name" value="Hemerythrin"/>
    <property type="match status" value="1"/>
</dbReference>
<evidence type="ECO:0000256" key="1">
    <source>
        <dbReference type="ARBA" id="ARBA00010587"/>
    </source>
</evidence>
<dbReference type="PANTHER" id="PTHR37164:SF1">
    <property type="entry name" value="BACTERIOHEMERYTHRIN"/>
    <property type="match status" value="1"/>
</dbReference>
<evidence type="ECO:0000256" key="2">
    <source>
        <dbReference type="ARBA" id="ARBA00022621"/>
    </source>
</evidence>
<evidence type="ECO:0000256" key="4">
    <source>
        <dbReference type="ARBA" id="ARBA00023004"/>
    </source>
</evidence>
<feature type="domain" description="Hemerythrin-like" evidence="5">
    <location>
        <begin position="11"/>
        <end position="127"/>
    </location>
</feature>
<dbReference type="CDD" id="cd12107">
    <property type="entry name" value="Hemerythrin"/>
    <property type="match status" value="1"/>
</dbReference>
<dbReference type="SUPFAM" id="SSF47188">
    <property type="entry name" value="Hemerythrin-like"/>
    <property type="match status" value="1"/>
</dbReference>
<keyword evidence="3" id="KW-0479">Metal-binding</keyword>
<dbReference type="GO" id="GO:0046872">
    <property type="term" value="F:metal ion binding"/>
    <property type="evidence" value="ECO:0007669"/>
    <property type="project" value="UniProtKB-KW"/>
</dbReference>
<name>A0A0C1QQB5_9BACT</name>
<keyword evidence="4" id="KW-0408">Iron</keyword>
<keyword evidence="2" id="KW-0561">Oxygen transport</keyword>
<evidence type="ECO:0000313" key="6">
    <source>
        <dbReference type="EMBL" id="KIE42892.1"/>
    </source>
</evidence>
<dbReference type="InterPro" id="IPR012312">
    <property type="entry name" value="Hemerythrin-like"/>
</dbReference>
<dbReference type="GO" id="GO:0005344">
    <property type="term" value="F:oxygen carrier activity"/>
    <property type="evidence" value="ECO:0007669"/>
    <property type="project" value="UniProtKB-KW"/>
</dbReference>
<comment type="similarity">
    <text evidence="1">Belongs to the hemerythrin family.</text>
</comment>